<accession>A0ABY7ANW0</accession>
<dbReference type="InterPro" id="IPR050177">
    <property type="entry name" value="Lipid_A_modif_metabolic_enz"/>
</dbReference>
<feature type="transmembrane region" description="Helical" evidence="10">
    <location>
        <begin position="450"/>
        <end position="468"/>
    </location>
</feature>
<feature type="transmembrane region" description="Helical" evidence="10">
    <location>
        <begin position="394"/>
        <end position="415"/>
    </location>
</feature>
<evidence type="ECO:0000313" key="14">
    <source>
        <dbReference type="EMBL" id="WAJ70407.1"/>
    </source>
</evidence>
<dbReference type="Pfam" id="PF01370">
    <property type="entry name" value="Epimerase"/>
    <property type="match status" value="1"/>
</dbReference>
<dbReference type="RefSeq" id="WP_268074720.1">
    <property type="nucleotide sequence ID" value="NZ_CP109965.1"/>
</dbReference>
<feature type="transmembrane region" description="Helical" evidence="10">
    <location>
        <begin position="639"/>
        <end position="659"/>
    </location>
</feature>
<dbReference type="InterPro" id="IPR038354">
    <property type="entry name" value="VKOR_sf"/>
</dbReference>
<evidence type="ECO:0000256" key="6">
    <source>
        <dbReference type="ARBA" id="ARBA00023002"/>
    </source>
</evidence>
<dbReference type="InterPro" id="IPR001509">
    <property type="entry name" value="Epimerase_deHydtase"/>
</dbReference>
<feature type="domain" description="SPW repeat-containing integral membrane" evidence="12">
    <location>
        <begin position="396"/>
        <end position="488"/>
    </location>
</feature>
<feature type="domain" description="Vitamin K epoxide reductase" evidence="13">
    <location>
        <begin position="524"/>
        <end position="658"/>
    </location>
</feature>
<dbReference type="Gene3D" id="3.40.50.720">
    <property type="entry name" value="NAD(P)-binding Rossmann-like Domain"/>
    <property type="match status" value="1"/>
</dbReference>
<dbReference type="InterPro" id="IPR036291">
    <property type="entry name" value="NAD(P)-bd_dom_sf"/>
</dbReference>
<keyword evidence="15" id="KW-1185">Reference proteome</keyword>
<evidence type="ECO:0000259" key="12">
    <source>
        <dbReference type="Pfam" id="PF03779"/>
    </source>
</evidence>
<evidence type="ECO:0000259" key="13">
    <source>
        <dbReference type="Pfam" id="PF07884"/>
    </source>
</evidence>
<keyword evidence="5 10" id="KW-1133">Transmembrane helix</keyword>
<evidence type="ECO:0000313" key="15">
    <source>
        <dbReference type="Proteomes" id="UP001163726"/>
    </source>
</evidence>
<organism evidence="14 15">
    <name type="scientific">Catenovulum adriaticum</name>
    <dbReference type="NCBI Taxonomy" id="2984846"/>
    <lineage>
        <taxon>Bacteria</taxon>
        <taxon>Pseudomonadati</taxon>
        <taxon>Pseudomonadota</taxon>
        <taxon>Gammaproteobacteria</taxon>
        <taxon>Alteromonadales</taxon>
        <taxon>Alteromonadaceae</taxon>
        <taxon>Catenovulum</taxon>
    </lineage>
</organism>
<keyword evidence="3 10" id="KW-0812">Transmembrane</keyword>
<keyword evidence="4" id="KW-0874">Quinone</keyword>
<evidence type="ECO:0000256" key="3">
    <source>
        <dbReference type="ARBA" id="ARBA00022692"/>
    </source>
</evidence>
<dbReference type="PANTHER" id="PTHR43245">
    <property type="entry name" value="BIFUNCTIONAL POLYMYXIN RESISTANCE PROTEIN ARNA"/>
    <property type="match status" value="1"/>
</dbReference>
<dbReference type="Pfam" id="PF07884">
    <property type="entry name" value="VKOR"/>
    <property type="match status" value="1"/>
</dbReference>
<feature type="transmembrane region" description="Helical" evidence="10">
    <location>
        <begin position="610"/>
        <end position="632"/>
    </location>
</feature>
<comment type="similarity">
    <text evidence="2">Belongs to the VKOR family.</text>
</comment>
<dbReference type="CDD" id="cd12919">
    <property type="entry name" value="VKOR_2"/>
    <property type="match status" value="1"/>
</dbReference>
<dbReference type="Pfam" id="PF03779">
    <property type="entry name" value="SPW"/>
    <property type="match status" value="1"/>
</dbReference>
<gene>
    <name evidence="14" type="ORF">OLW01_00910</name>
</gene>
<evidence type="ECO:0000256" key="4">
    <source>
        <dbReference type="ARBA" id="ARBA00022719"/>
    </source>
</evidence>
<keyword evidence="6" id="KW-0560">Oxidoreductase</keyword>
<keyword evidence="9" id="KW-0676">Redox-active center</keyword>
<dbReference type="Proteomes" id="UP001163726">
    <property type="component" value="Chromosome"/>
</dbReference>
<evidence type="ECO:0000256" key="9">
    <source>
        <dbReference type="ARBA" id="ARBA00023284"/>
    </source>
</evidence>
<feature type="transmembrane region" description="Helical" evidence="10">
    <location>
        <begin position="525"/>
        <end position="545"/>
    </location>
</feature>
<evidence type="ECO:0000256" key="2">
    <source>
        <dbReference type="ARBA" id="ARBA00006214"/>
    </source>
</evidence>
<protein>
    <submittedName>
        <fullName evidence="14">NAD-dependent epimerase/dehydratase family protein</fullName>
    </submittedName>
</protein>
<feature type="domain" description="NAD-dependent epimerase/dehydratase" evidence="11">
    <location>
        <begin position="15"/>
        <end position="242"/>
    </location>
</feature>
<proteinExistence type="inferred from homology"/>
<sequence>MTNTPKNSGSAKPIILITGASGNIGTELCKQLKSSYTTIGLDRSESKITDESHRCDLTSADSIALAMSKIKADHGSNIAAVVHLAAYFDFTGKPNPMYQKVNVDGTRNLIEGLKEFEVERFIYSSTMLVHQAGVPGQKVNEKTPIDPQWEYPISKAKAEEVVVENCKDMPYSLVRLAGLYDDKIAVPTLSDQIARIYERDLKSHLYSGDLMAGQAFIHREDMLEMFKCLIEKRNEVPQQHTLLAGEEDVMGYQALQNRLGSLIFGDEEWSTAIVPGSIAKAGAWLETKSEPVVPDAIDQGEKPFIKPFMIDLASQHYHLDITQAKSQLNWKPKHNIYDELETLVKNLKADPPRWYKQNGITPPDWVKTANEKKSNVNNLREEHESHFKAQHQQFLWAHFINMGLALWLISAPFILGYESELMTWSNMGSGVGLLVMSFLALSWRMSWARWVAGAIGLWLLGAPLVFWAPTAAGYLNDTIVGMLVIGFAVCSRPTPGVSRVASETGPNTPPGWGFNPSGWLQRMPIIVLAFVGFFISRYLCAYQLGHIDSIWEPFFSGMPSDPQNGTEEIITSDFSKGWPVPDAGLGAMTYALEIVTGVMGSVRRWRTMPWLVMLFGIMIVPLGVISILFIIIQPILMGTWCTLCLIAAAAMLIQIPYSLDELVATSEFLYRRKKQGRPLLRIFFLGDTDEGKEEEKTDDFERPAWTIIKDMLGGGVTLPWNLALCIPIGIWLMFTRITLDAQGGMANADHIIGSLAITVVITALAESGRAARFALIPLGVALFFTPFIYGASLLAIVSSILCGALFIGLSLPKGKIHNTYGLWDKAVV</sequence>
<evidence type="ECO:0000259" key="11">
    <source>
        <dbReference type="Pfam" id="PF01370"/>
    </source>
</evidence>
<dbReference type="InterPro" id="IPR005530">
    <property type="entry name" value="SPW"/>
</dbReference>
<evidence type="ECO:0000256" key="1">
    <source>
        <dbReference type="ARBA" id="ARBA00004141"/>
    </source>
</evidence>
<feature type="transmembrane region" description="Helical" evidence="10">
    <location>
        <begin position="720"/>
        <end position="739"/>
    </location>
</feature>
<feature type="transmembrane region" description="Helical" evidence="10">
    <location>
        <begin position="787"/>
        <end position="809"/>
    </location>
</feature>
<keyword evidence="7 10" id="KW-0472">Membrane</keyword>
<evidence type="ECO:0000256" key="7">
    <source>
        <dbReference type="ARBA" id="ARBA00023136"/>
    </source>
</evidence>
<dbReference type="InterPro" id="IPR012932">
    <property type="entry name" value="VKOR"/>
</dbReference>
<dbReference type="SUPFAM" id="SSF51735">
    <property type="entry name" value="NAD(P)-binding Rossmann-fold domains"/>
    <property type="match status" value="1"/>
</dbReference>
<dbReference type="Gene3D" id="1.20.1440.130">
    <property type="entry name" value="VKOR domain"/>
    <property type="match status" value="1"/>
</dbReference>
<comment type="subcellular location">
    <subcellularLocation>
        <location evidence="1">Membrane</location>
        <topology evidence="1">Multi-pass membrane protein</topology>
    </subcellularLocation>
</comment>
<feature type="transmembrane region" description="Helical" evidence="10">
    <location>
        <begin position="421"/>
        <end position="443"/>
    </location>
</feature>
<name>A0ABY7ANW0_9ALTE</name>
<evidence type="ECO:0000256" key="10">
    <source>
        <dbReference type="SAM" id="Phobius"/>
    </source>
</evidence>
<reference evidence="14" key="1">
    <citation type="submission" date="2022-10" db="EMBL/GenBank/DDBJ databases">
        <title>Catenovulum adriacola sp. nov. isolated in the Harbour of Susak.</title>
        <authorList>
            <person name="Schoch T."/>
            <person name="Reich S.J."/>
            <person name="Stoeferle S."/>
            <person name="Flaiz M."/>
            <person name="Kazda M."/>
            <person name="Riedel C.U."/>
            <person name="Duerre P."/>
        </authorList>
    </citation>
    <scope>NUCLEOTIDE SEQUENCE</scope>
    <source>
        <strain evidence="14">TS8</strain>
    </source>
</reference>
<evidence type="ECO:0000256" key="8">
    <source>
        <dbReference type="ARBA" id="ARBA00023157"/>
    </source>
</evidence>
<evidence type="ECO:0000256" key="5">
    <source>
        <dbReference type="ARBA" id="ARBA00022989"/>
    </source>
</evidence>
<keyword evidence="8" id="KW-1015">Disulfide bond</keyword>
<dbReference type="EMBL" id="CP109965">
    <property type="protein sequence ID" value="WAJ70407.1"/>
    <property type="molecule type" value="Genomic_DNA"/>
</dbReference>